<dbReference type="Pfam" id="PF03171">
    <property type="entry name" value="2OG-FeII_Oxy"/>
    <property type="match status" value="1"/>
</dbReference>
<sequence length="353" mass="39011">MAQFTSFSGRTRHLAGNNARNAEFNEIPTISLAASEEDIIAQLRDACTRVGFFYVKDHGVSPKVIDGIFQTAKDFFDQSLETKAEIHHKKSKILRGYEPMAEVRTDKSKRADLNEAFICGYEPDLDPDFDETAPVSKNDVATPMQGPNAWPSMEGFQAGVSAYYGEVLRLARRMVRLFAKVLDLPEEFFDSTVVHPGAMLRLLKYPAQDPDQPDALGIGAHTDIEAFTILCQGAQPALQILNVDGQWIQAPPVPGTFVVNIGDMLARWSNDVFISTVHRVHNGTGCERFSIPFFFGPSYDTVLNPLSTCVPEGEKAGYEPIVAGEYVWQRLARSRLSKQGAESKSFLQSSAVA</sequence>
<protein>
    <submittedName>
        <fullName evidence="4">Isopenicillin n</fullName>
    </submittedName>
</protein>
<dbReference type="Gene3D" id="2.60.120.330">
    <property type="entry name" value="B-lactam Antibiotic, Isopenicillin N Synthase, Chain"/>
    <property type="match status" value="1"/>
</dbReference>
<dbReference type="PROSITE" id="PS51471">
    <property type="entry name" value="FE2OG_OXY"/>
    <property type="match status" value="1"/>
</dbReference>
<dbReference type="EMBL" id="CAVMBE010000096">
    <property type="protein sequence ID" value="CAK4033879.1"/>
    <property type="molecule type" value="Genomic_DNA"/>
</dbReference>
<gene>
    <name evidence="4" type="ORF">LECACI_7A009037</name>
</gene>
<evidence type="ECO:0000313" key="5">
    <source>
        <dbReference type="Proteomes" id="UP001296104"/>
    </source>
</evidence>
<dbReference type="InterPro" id="IPR050231">
    <property type="entry name" value="Iron_ascorbate_oxido_reductase"/>
</dbReference>
<dbReference type="InterPro" id="IPR027443">
    <property type="entry name" value="IPNS-like_sf"/>
</dbReference>
<accession>A0AAI9EF36</accession>
<keyword evidence="2" id="KW-0479">Metal-binding</keyword>
<feature type="domain" description="Fe2OG dioxygenase" evidence="3">
    <location>
        <begin position="195"/>
        <end position="297"/>
    </location>
</feature>
<evidence type="ECO:0000313" key="4">
    <source>
        <dbReference type="EMBL" id="CAK4033879.1"/>
    </source>
</evidence>
<dbReference type="InterPro" id="IPR026992">
    <property type="entry name" value="DIOX_N"/>
</dbReference>
<evidence type="ECO:0000256" key="1">
    <source>
        <dbReference type="ARBA" id="ARBA00008056"/>
    </source>
</evidence>
<keyword evidence="5" id="KW-1185">Reference proteome</keyword>
<evidence type="ECO:0000259" key="3">
    <source>
        <dbReference type="PROSITE" id="PS51471"/>
    </source>
</evidence>
<dbReference type="GO" id="GO:0016491">
    <property type="term" value="F:oxidoreductase activity"/>
    <property type="evidence" value="ECO:0007669"/>
    <property type="project" value="UniProtKB-KW"/>
</dbReference>
<dbReference type="PANTHER" id="PTHR47990">
    <property type="entry name" value="2-OXOGLUTARATE (2OG) AND FE(II)-DEPENDENT OXYGENASE SUPERFAMILY PROTEIN-RELATED"/>
    <property type="match status" value="1"/>
</dbReference>
<dbReference type="InterPro" id="IPR005123">
    <property type="entry name" value="Oxoglu/Fe-dep_dioxygenase_dom"/>
</dbReference>
<dbReference type="AlphaFoldDB" id="A0AAI9EF36"/>
<keyword evidence="2" id="KW-0560">Oxidoreductase</keyword>
<dbReference type="GO" id="GO:0044283">
    <property type="term" value="P:small molecule biosynthetic process"/>
    <property type="evidence" value="ECO:0007669"/>
    <property type="project" value="UniProtKB-ARBA"/>
</dbReference>
<evidence type="ECO:0000256" key="2">
    <source>
        <dbReference type="RuleBase" id="RU003682"/>
    </source>
</evidence>
<dbReference type="SUPFAM" id="SSF51197">
    <property type="entry name" value="Clavaminate synthase-like"/>
    <property type="match status" value="1"/>
</dbReference>
<dbReference type="GO" id="GO:0046872">
    <property type="term" value="F:metal ion binding"/>
    <property type="evidence" value="ECO:0007669"/>
    <property type="project" value="UniProtKB-KW"/>
</dbReference>
<dbReference type="InterPro" id="IPR044861">
    <property type="entry name" value="IPNS-like_FE2OG_OXY"/>
</dbReference>
<dbReference type="Proteomes" id="UP001296104">
    <property type="component" value="Unassembled WGS sequence"/>
</dbReference>
<dbReference type="PRINTS" id="PR00682">
    <property type="entry name" value="IPNSYNTHASE"/>
</dbReference>
<dbReference type="Pfam" id="PF14226">
    <property type="entry name" value="DIOX_N"/>
    <property type="match status" value="1"/>
</dbReference>
<keyword evidence="2" id="KW-0408">Iron</keyword>
<comment type="similarity">
    <text evidence="1 2">Belongs to the iron/ascorbate-dependent oxidoreductase family.</text>
</comment>
<reference evidence="4" key="1">
    <citation type="submission" date="2023-11" db="EMBL/GenBank/DDBJ databases">
        <authorList>
            <person name="Alioto T."/>
            <person name="Alioto T."/>
            <person name="Gomez Garrido J."/>
        </authorList>
    </citation>
    <scope>NUCLEOTIDE SEQUENCE</scope>
</reference>
<name>A0AAI9EF36_9PEZI</name>
<comment type="caution">
    <text evidence="4">The sequence shown here is derived from an EMBL/GenBank/DDBJ whole genome shotgun (WGS) entry which is preliminary data.</text>
</comment>
<organism evidence="4 5">
    <name type="scientific">Lecanosticta acicola</name>
    <dbReference type="NCBI Taxonomy" id="111012"/>
    <lineage>
        <taxon>Eukaryota</taxon>
        <taxon>Fungi</taxon>
        <taxon>Dikarya</taxon>
        <taxon>Ascomycota</taxon>
        <taxon>Pezizomycotina</taxon>
        <taxon>Dothideomycetes</taxon>
        <taxon>Dothideomycetidae</taxon>
        <taxon>Mycosphaerellales</taxon>
        <taxon>Mycosphaerellaceae</taxon>
        <taxon>Lecanosticta</taxon>
    </lineage>
</organism>
<proteinExistence type="inferred from homology"/>